<dbReference type="EMBL" id="CP041395">
    <property type="protein sequence ID" value="QDM08155.1"/>
    <property type="molecule type" value="Genomic_DNA"/>
</dbReference>
<reference evidence="2" key="2">
    <citation type="journal article" date="2018" name="Nature">
        <title>Human gut bacteria contain acquired interbacterial defence systems.</title>
        <authorList>
            <person name="Ross B.D."/>
            <person name="Verster A.J."/>
            <person name="Radey M.C."/>
            <person name="Schmidtke D.T."/>
            <person name="Pope C.E."/>
            <person name="Hoffman L.R."/>
            <person name="Hajjar A."/>
            <person name="Peterson S.B."/>
            <person name="Borenstein E."/>
            <person name="Mougous J."/>
        </authorList>
    </citation>
    <scope>NUCLEOTIDE SEQUENCE</scope>
    <source>
        <strain evidence="2">3725 D1 iv</strain>
    </source>
</reference>
<dbReference type="EMBL" id="VWFO01000006">
    <property type="protein sequence ID" value="KAA4665211.1"/>
    <property type="molecule type" value="Genomic_DNA"/>
</dbReference>
<dbReference type="Proteomes" id="UP000318823">
    <property type="component" value="Chromosome"/>
</dbReference>
<evidence type="ECO:0000313" key="4">
    <source>
        <dbReference type="Proteomes" id="UP000435985"/>
    </source>
</evidence>
<reference evidence="1 4" key="3">
    <citation type="journal article" date="2019" name="Nat. Med.">
        <title>A library of human gut bacterial isolates paired with longitudinal multiomics data enables mechanistic microbiome research.</title>
        <authorList>
            <person name="Poyet M."/>
            <person name="Groussin M."/>
            <person name="Gibbons S.M."/>
            <person name="Avila-Pacheco J."/>
            <person name="Jiang X."/>
            <person name="Kearney S.M."/>
            <person name="Perrotta A.R."/>
            <person name="Berdy B."/>
            <person name="Zhao S."/>
            <person name="Lieberman T.D."/>
            <person name="Swanson P.K."/>
            <person name="Smith M."/>
            <person name="Roesemann S."/>
            <person name="Alexander J.E."/>
            <person name="Rich S.A."/>
            <person name="Livny J."/>
            <person name="Vlamakis H."/>
            <person name="Clish C."/>
            <person name="Bullock K."/>
            <person name="Deik A."/>
            <person name="Scott J."/>
            <person name="Pierce K.A."/>
            <person name="Xavier R.J."/>
            <person name="Alm E.J."/>
        </authorList>
    </citation>
    <scope>NUCLEOTIDE SEQUENCE [LARGE SCALE GENOMIC DNA]</scope>
    <source>
        <strain evidence="1 4">BIOML-A14</strain>
    </source>
</reference>
<evidence type="ECO:0000313" key="3">
    <source>
        <dbReference type="Proteomes" id="UP000318823"/>
    </source>
</evidence>
<dbReference type="Proteomes" id="UP000435985">
    <property type="component" value="Unassembled WGS sequence"/>
</dbReference>
<dbReference type="AlphaFoldDB" id="A0A139L5U6"/>
<gene>
    <name evidence="2" type="ORF">DYI28_05205</name>
    <name evidence="1" type="ORF">F3B98_06125</name>
</gene>
<reference evidence="2" key="4">
    <citation type="submission" date="2019-07" db="EMBL/GenBank/DDBJ databases">
        <authorList>
            <person name="Ross B.D."/>
            <person name="Verster A.J."/>
            <person name="Radey M.C."/>
            <person name="Schmidtke D.T."/>
            <person name="Pope C.E."/>
            <person name="Hoffman L.R."/>
            <person name="Hajjar A."/>
            <person name="Peterson S.B."/>
            <person name="Borenstein E."/>
            <person name="Mougous J.D."/>
        </authorList>
    </citation>
    <scope>NUCLEOTIDE SEQUENCE</scope>
    <source>
        <strain evidence="2">3725 D1 iv</strain>
    </source>
</reference>
<accession>A0A139L5U6</accession>
<organism evidence="1 4">
    <name type="scientific">Bacteroides ovatus</name>
    <dbReference type="NCBI Taxonomy" id="28116"/>
    <lineage>
        <taxon>Bacteria</taxon>
        <taxon>Pseudomonadati</taxon>
        <taxon>Bacteroidota</taxon>
        <taxon>Bacteroidia</taxon>
        <taxon>Bacteroidales</taxon>
        <taxon>Bacteroidaceae</taxon>
        <taxon>Bacteroides</taxon>
    </lineage>
</organism>
<name>A0A139L5U6_BACOV</name>
<evidence type="ECO:0000313" key="1">
    <source>
        <dbReference type="EMBL" id="KAA4665211.1"/>
    </source>
</evidence>
<sequence>MRRKRNELTALLRGMQPGETMTFPRSKRNSVRPTCTNLKYDEGLLFTTETDKDNLIVTRLNNEQWDELE</sequence>
<evidence type="ECO:0000313" key="2">
    <source>
        <dbReference type="EMBL" id="QDM08155.1"/>
    </source>
</evidence>
<protein>
    <submittedName>
        <fullName evidence="1">Uncharacterized protein</fullName>
    </submittedName>
</protein>
<reference evidence="3" key="1">
    <citation type="journal article" date="2018" name="J. Anim. Genet.">
        <title>Acquired interbacterial defense systems protect against interspecies antagonism in the human gut microbiome.</title>
        <authorList>
            <person name="Ross B.D."/>
            <person name="Verster A.J."/>
            <person name="Radey M.C."/>
            <person name="Schmidtke D.T."/>
            <person name="Pope C.E."/>
            <person name="Hoffman L.R."/>
            <person name="Hajjar A."/>
            <person name="Peterson S.B."/>
            <person name="Borenstein E."/>
            <person name="Mougous J."/>
        </authorList>
    </citation>
    <scope>NUCLEOTIDE SEQUENCE [LARGE SCALE GENOMIC DNA]</scope>
    <source>
        <strain evidence="3">3725 D1 iv</strain>
    </source>
</reference>
<proteinExistence type="predicted"/>